<evidence type="ECO:0000313" key="3">
    <source>
        <dbReference type="Proteomes" id="UP000192085"/>
    </source>
</evidence>
<protein>
    <submittedName>
        <fullName evidence="2">Glycosyltransferase RgpE</fullName>
    </submittedName>
</protein>
<dbReference type="SUPFAM" id="SSF53448">
    <property type="entry name" value="Nucleotide-diphospho-sugar transferases"/>
    <property type="match status" value="1"/>
</dbReference>
<evidence type="ECO:0000259" key="1">
    <source>
        <dbReference type="Pfam" id="PF00535"/>
    </source>
</evidence>
<feature type="domain" description="Glycosyltransferase 2-like" evidence="1">
    <location>
        <begin position="22"/>
        <end position="170"/>
    </location>
</feature>
<dbReference type="Pfam" id="PF00535">
    <property type="entry name" value="Glycos_transf_2"/>
    <property type="match status" value="1"/>
</dbReference>
<dbReference type="GO" id="GO:0016740">
    <property type="term" value="F:transferase activity"/>
    <property type="evidence" value="ECO:0007669"/>
    <property type="project" value="UniProtKB-KW"/>
</dbReference>
<dbReference type="Proteomes" id="UP000192085">
    <property type="component" value="Chromosome"/>
</dbReference>
<organism evidence="2 3">
    <name type="scientific">Lactococcus lactis subsp. lactis</name>
    <name type="common">Streptococcus lactis</name>
    <dbReference type="NCBI Taxonomy" id="1360"/>
    <lineage>
        <taxon>Bacteria</taxon>
        <taxon>Bacillati</taxon>
        <taxon>Bacillota</taxon>
        <taxon>Bacilli</taxon>
        <taxon>Lactobacillales</taxon>
        <taxon>Streptococcaceae</taxon>
        <taxon>Lactococcus</taxon>
    </lineage>
</organism>
<reference evidence="2 3" key="1">
    <citation type="journal article" date="2017" name="BMC Genomics">
        <title>Comparative and functional genomics of the Lactococcus lactis taxon; insights into evolution and niche adaptation.</title>
        <authorList>
            <person name="Kelleher P."/>
            <person name="Bottacini F."/>
            <person name="Mahony J."/>
            <person name="Kilcawley K.N."/>
            <person name="van Sinderen D."/>
        </authorList>
    </citation>
    <scope>NUCLEOTIDE SEQUENCE [LARGE SCALE GENOMIC DNA]</scope>
    <source>
        <strain evidence="2 3">275</strain>
    </source>
</reference>
<sequence>MNLTICLVAYSQKFTETVSFYSLLNLTKNLKENINLYIFDNGSEDFSSSHEELDTHSFHSLNYIYNKQKERGTRIAYQSILDVSQDEWLMFLDDDTEISQPYLSKILSEIKKENQSDICAYAPLVFDHEIQISPTASDTLKMINFPKKPGIYSENLTGISSCLVVKSDLLIEIGGLNIEFPLDYLDHWLFWKIFNSNKKVVVINEKINHHLSIQEINQTNDLRFYSIFSSEYHFYKYYKPELLLNLYKKYVRMIIKGILGKEIGPRWKILLKILLERK</sequence>
<keyword evidence="2" id="KW-0808">Transferase</keyword>
<dbReference type="Gene3D" id="3.90.550.10">
    <property type="entry name" value="Spore Coat Polysaccharide Biosynthesis Protein SpsA, Chain A"/>
    <property type="match status" value="1"/>
</dbReference>
<name>A0A0H1RKX1_LACLL</name>
<dbReference type="InterPro" id="IPR001173">
    <property type="entry name" value="Glyco_trans_2-like"/>
</dbReference>
<accession>A0A0H1RKX1</accession>
<gene>
    <name evidence="2" type="ORF">LL275_0244</name>
</gene>
<proteinExistence type="predicted"/>
<dbReference type="EMBL" id="CP015897">
    <property type="protein sequence ID" value="ARD97881.1"/>
    <property type="molecule type" value="Genomic_DNA"/>
</dbReference>
<dbReference type="InterPro" id="IPR029044">
    <property type="entry name" value="Nucleotide-diphossugar_trans"/>
</dbReference>
<dbReference type="AlphaFoldDB" id="A0A0H1RKX1"/>
<evidence type="ECO:0000313" key="2">
    <source>
        <dbReference type="EMBL" id="ARD97881.1"/>
    </source>
</evidence>
<dbReference type="RefSeq" id="WP_003129807.1">
    <property type="nucleotide sequence ID" value="NZ_BJMA01000007.1"/>
</dbReference>